<name>A0ACC3AFI8_9EURO</name>
<accession>A0ACC3AFI8</accession>
<evidence type="ECO:0000313" key="2">
    <source>
        <dbReference type="Proteomes" id="UP001172386"/>
    </source>
</evidence>
<reference evidence="1" key="1">
    <citation type="submission" date="2022-10" db="EMBL/GenBank/DDBJ databases">
        <title>Culturing micro-colonial fungi from biological soil crusts in the Mojave desert and describing Neophaeococcomyces mojavensis, and introducing the new genera and species Taxawa tesnikishii.</title>
        <authorList>
            <person name="Kurbessoian T."/>
            <person name="Stajich J.E."/>
        </authorList>
    </citation>
    <scope>NUCLEOTIDE SEQUENCE</scope>
    <source>
        <strain evidence="1">JES_112</strain>
    </source>
</reference>
<dbReference type="Proteomes" id="UP001172386">
    <property type="component" value="Unassembled WGS sequence"/>
</dbReference>
<organism evidence="1 2">
    <name type="scientific">Neophaeococcomyces mojaviensis</name>
    <dbReference type="NCBI Taxonomy" id="3383035"/>
    <lineage>
        <taxon>Eukaryota</taxon>
        <taxon>Fungi</taxon>
        <taxon>Dikarya</taxon>
        <taxon>Ascomycota</taxon>
        <taxon>Pezizomycotina</taxon>
        <taxon>Eurotiomycetes</taxon>
        <taxon>Chaetothyriomycetidae</taxon>
        <taxon>Chaetothyriales</taxon>
        <taxon>Chaetothyriales incertae sedis</taxon>
        <taxon>Neophaeococcomyces</taxon>
    </lineage>
</organism>
<gene>
    <name evidence="1" type="ORF">H2198_001996</name>
</gene>
<protein>
    <submittedName>
        <fullName evidence="1">Uncharacterized protein</fullName>
    </submittedName>
</protein>
<proteinExistence type="predicted"/>
<evidence type="ECO:0000313" key="1">
    <source>
        <dbReference type="EMBL" id="KAJ9661428.1"/>
    </source>
</evidence>
<sequence length="610" mass="69636">MATPKPALDKTGWIDIGISIGWTVILGTAMAFLFYHRRLPSLQMRRLPLVFTAVILLHVYWIMCMIGYVIGPVAPCAAEYWLMSIYLPFGVGIFQVANTQFLHIATQQKRFTSIQSLDDLLHTPKRSMLDGQSGNFFQRMIRRLRNIDHLSRMVIFIGMGMIIQAILTLVIFLLSRKFHPEFGLLPADLSGTDAIVRQRCSRGWEWWLSIVWQFFWSWIYAPYILWKSRNIKDTHGWRIQTILCCVAGLPASPLWLCALYMPQFGPINGFFIPPQWFSVSIFFIQSFAIFIPCYQVFKQHNLRQETLQAIATWEHKNGVLDLDSIDSGSTKVQSPTELSFKTLNASEKGLVRIKSFGNTISDSSINSRKSHMYTMVALDHALKWNAAPLQKFAALKDFSGENVSFLTHLATWKKTWAQLEREKHNFRLPSEQTSDREERLRGQFNRAMRLYAAFISGRHAEFPINISSKTLRALDDMFADATDTLFGDEARQDFGNAATPFDMPDTTSPRSEYFADIEKEAAAAAAASRQGSSASDATFASSSVWYWGAIPETFAANIFDDAEHEIKYLVLTNTWPKFVNAGYAEHIVDGEGTSLSRRLSQYFFWRESRL</sequence>
<dbReference type="EMBL" id="JAPDRQ010000023">
    <property type="protein sequence ID" value="KAJ9661428.1"/>
    <property type="molecule type" value="Genomic_DNA"/>
</dbReference>
<comment type="caution">
    <text evidence="1">The sequence shown here is derived from an EMBL/GenBank/DDBJ whole genome shotgun (WGS) entry which is preliminary data.</text>
</comment>
<keyword evidence="2" id="KW-1185">Reference proteome</keyword>